<name>A0A8T0BK97_SILME</name>
<dbReference type="InterPro" id="IPR006816">
    <property type="entry name" value="ELMO_dom"/>
</dbReference>
<dbReference type="GO" id="GO:0017124">
    <property type="term" value="F:SH3 domain binding"/>
    <property type="evidence" value="ECO:0007669"/>
    <property type="project" value="UniProtKB-KW"/>
</dbReference>
<accession>A0A8T0BK97</accession>
<keyword evidence="3" id="KW-0729">SH3-binding</keyword>
<evidence type="ECO:0000313" key="8">
    <source>
        <dbReference type="Proteomes" id="UP000606274"/>
    </source>
</evidence>
<dbReference type="GO" id="GO:0007015">
    <property type="term" value="P:actin filament organization"/>
    <property type="evidence" value="ECO:0007669"/>
    <property type="project" value="TreeGrafter"/>
</dbReference>
<dbReference type="Proteomes" id="UP000606274">
    <property type="component" value="Unassembled WGS sequence"/>
</dbReference>
<sequence length="715" mass="81878">MPPQKDIVKIAIQMPGAYPQLIELDQKKPLTAVIKEVCDRWNLPGPENYALQYADGAHTYITESNRLDIKNGSILRLTKAPRRCADDLYKGVQSSDSDVRCDSLKQLAIISTDVTFAQEFISRDGHSLLIHIVEDTNEAPLIVTHTLTAFMELMDHGIVSWENLSSVFIKKIASFVNAKVMDTSIQQVSLDILESMVLSSISLFHQIREEITMERLISHLQVSNQQLQTKAMALLMALLQTAGDAERLDLFAFLEKKNLRQYIHKNIIHSSGPIGDEMAHYLYVLQSVCLNHLDARMRTALDSFNQEQREALHCLRQAVFETESDGSLSTERRRSLCAKEFKKLGFSNNSNPGQDLSRTPPGLLALDTMTYFASRYPDAYSRFVLENSSREDKHECPFARSSIQLTLMLCEILRIGEPPSETGSNYHPLFFAQDRLLEELFCICIQLLNKTWKEMRATQEDFDKVMQVVREQITRTLSGKPTSLELFRNKVNALNYSEILKLRQTERLHQEETLAPPVLELKERLKPELLELIRQQRLNRLCHGTLFRKISSRRRQDKLWYCRLSPNHKVLHYGDVDEETETPSIESLQDKIPVADIKALLIGKDCPHMKDNKGKQTKEMLDLAFTITYDVEEYTLNFVASSRTDFCLWTDGLNVLLGKEMSSESMRSELEILLSMEIKLRLLDLENVPIPDSAPPIPKPPSNFNFCYDFSQAEN</sequence>
<dbReference type="CDD" id="cd13359">
    <property type="entry name" value="PH_ELMO1_CED-12"/>
    <property type="match status" value="1"/>
</dbReference>
<gene>
    <name evidence="7" type="ORF">HF521_018909</name>
</gene>
<organism evidence="7 8">
    <name type="scientific">Silurus meridionalis</name>
    <name type="common">Southern catfish</name>
    <name type="synonym">Silurus soldatovi meridionalis</name>
    <dbReference type="NCBI Taxonomy" id="175797"/>
    <lineage>
        <taxon>Eukaryota</taxon>
        <taxon>Metazoa</taxon>
        <taxon>Chordata</taxon>
        <taxon>Craniata</taxon>
        <taxon>Vertebrata</taxon>
        <taxon>Euteleostomi</taxon>
        <taxon>Actinopterygii</taxon>
        <taxon>Neopterygii</taxon>
        <taxon>Teleostei</taxon>
        <taxon>Ostariophysi</taxon>
        <taxon>Siluriformes</taxon>
        <taxon>Siluridae</taxon>
        <taxon>Silurus</taxon>
    </lineage>
</organism>
<evidence type="ECO:0000256" key="1">
    <source>
        <dbReference type="ARBA" id="ARBA00022703"/>
    </source>
</evidence>
<protein>
    <recommendedName>
        <fullName evidence="9">Engulfment and cell motility protein 3</fullName>
    </recommendedName>
</protein>
<dbReference type="SUPFAM" id="SSF50729">
    <property type="entry name" value="PH domain-like"/>
    <property type="match status" value="1"/>
</dbReference>
<dbReference type="Gene3D" id="6.10.250.810">
    <property type="match status" value="1"/>
</dbReference>
<evidence type="ECO:0000256" key="3">
    <source>
        <dbReference type="ARBA" id="ARBA00023036"/>
    </source>
</evidence>
<keyword evidence="1" id="KW-0053">Apoptosis</keyword>
<evidence type="ECO:0008006" key="9">
    <source>
        <dbReference type="Google" id="ProtNLM"/>
    </source>
</evidence>
<dbReference type="PROSITE" id="PS50003">
    <property type="entry name" value="PH_DOMAIN"/>
    <property type="match status" value="1"/>
</dbReference>
<dbReference type="SUPFAM" id="SSF48371">
    <property type="entry name" value="ARM repeat"/>
    <property type="match status" value="1"/>
</dbReference>
<evidence type="ECO:0000259" key="6">
    <source>
        <dbReference type="PROSITE" id="PS51335"/>
    </source>
</evidence>
<dbReference type="InterPro" id="IPR050868">
    <property type="entry name" value="ELMO_domain-containing"/>
</dbReference>
<dbReference type="InterPro" id="IPR001849">
    <property type="entry name" value="PH_domain"/>
</dbReference>
<dbReference type="Pfam" id="PF11841">
    <property type="entry name" value="ELMO_ARM"/>
    <property type="match status" value="1"/>
</dbReference>
<dbReference type="Gene3D" id="1.25.10.10">
    <property type="entry name" value="Leucine-rich Repeat Variant"/>
    <property type="match status" value="1"/>
</dbReference>
<dbReference type="Pfam" id="PF16457">
    <property type="entry name" value="PH_12"/>
    <property type="match status" value="1"/>
</dbReference>
<evidence type="ECO:0000256" key="4">
    <source>
        <dbReference type="ARBA" id="ARBA00024863"/>
    </source>
</evidence>
<evidence type="ECO:0000259" key="5">
    <source>
        <dbReference type="PROSITE" id="PS50003"/>
    </source>
</evidence>
<dbReference type="EMBL" id="JABFDY010000005">
    <property type="protein sequence ID" value="KAF7707691.1"/>
    <property type="molecule type" value="Genomic_DNA"/>
</dbReference>
<proteinExistence type="predicted"/>
<dbReference type="PANTHER" id="PTHR12771:SF16">
    <property type="entry name" value="ENGULFMENT AND CELL MOTILITY PROTEIN 3"/>
    <property type="match status" value="1"/>
</dbReference>
<evidence type="ECO:0000313" key="7">
    <source>
        <dbReference type="EMBL" id="KAF7707691.1"/>
    </source>
</evidence>
<dbReference type="InterPro" id="IPR011989">
    <property type="entry name" value="ARM-like"/>
</dbReference>
<comment type="caution">
    <text evidence="7">The sequence shown here is derived from an EMBL/GenBank/DDBJ whole genome shotgun (WGS) entry which is preliminary data.</text>
</comment>
<dbReference type="GO" id="GO:0048870">
    <property type="term" value="P:cell motility"/>
    <property type="evidence" value="ECO:0007669"/>
    <property type="project" value="TreeGrafter"/>
</dbReference>
<feature type="domain" description="PH" evidence="5">
    <location>
        <begin position="539"/>
        <end position="658"/>
    </location>
</feature>
<dbReference type="InterPro" id="IPR024574">
    <property type="entry name" value="ELMO_ARM"/>
</dbReference>
<evidence type="ECO:0000256" key="2">
    <source>
        <dbReference type="ARBA" id="ARBA00022907"/>
    </source>
</evidence>
<keyword evidence="8" id="KW-1185">Reference proteome</keyword>
<comment type="function">
    <text evidence="4">Involved in cytoskeletal rearrangements required for phagocytosis of apoptotic cells and cell motility. Acts in association with DOCK1 and CRK. Was initially proposed to be required in complex with DOCK1 to activate Rac Rho small GTPases. May enhance the guanine nucleotide exchange factor (GEF) activity of DOCK1.</text>
</comment>
<dbReference type="OrthoDB" id="28413at2759"/>
<reference evidence="7" key="1">
    <citation type="submission" date="2020-08" db="EMBL/GenBank/DDBJ databases">
        <title>Chromosome-level assembly of Southern catfish (Silurus meridionalis) provides insights into visual adaptation to the nocturnal and benthic lifestyles.</title>
        <authorList>
            <person name="Zhang Y."/>
            <person name="Wang D."/>
            <person name="Peng Z."/>
        </authorList>
    </citation>
    <scope>NUCLEOTIDE SEQUENCE</scope>
    <source>
        <strain evidence="7">SWU-2019-XX</strain>
        <tissue evidence="7">Muscle</tissue>
    </source>
</reference>
<dbReference type="Gene3D" id="2.30.29.30">
    <property type="entry name" value="Pleckstrin-homology domain (PH domain)/Phosphotyrosine-binding domain (PTB)"/>
    <property type="match status" value="1"/>
</dbReference>
<keyword evidence="2" id="KW-0581">Phagocytosis</keyword>
<dbReference type="PANTHER" id="PTHR12771">
    <property type="entry name" value="ENGULFMENT AND CELL MOTILITY"/>
    <property type="match status" value="1"/>
</dbReference>
<dbReference type="GO" id="GO:0006915">
    <property type="term" value="P:apoptotic process"/>
    <property type="evidence" value="ECO:0007669"/>
    <property type="project" value="UniProtKB-KW"/>
</dbReference>
<dbReference type="InterPro" id="IPR011993">
    <property type="entry name" value="PH-like_dom_sf"/>
</dbReference>
<dbReference type="GO" id="GO:0006909">
    <property type="term" value="P:phagocytosis"/>
    <property type="evidence" value="ECO:0007669"/>
    <property type="project" value="UniProtKB-KW"/>
</dbReference>
<dbReference type="InterPro" id="IPR016024">
    <property type="entry name" value="ARM-type_fold"/>
</dbReference>
<dbReference type="Pfam" id="PF04727">
    <property type="entry name" value="ELMO_CED12"/>
    <property type="match status" value="1"/>
</dbReference>
<feature type="domain" description="ELMO" evidence="6">
    <location>
        <begin position="307"/>
        <end position="477"/>
    </location>
</feature>
<dbReference type="AlphaFoldDB" id="A0A8T0BK97"/>
<dbReference type="FunFam" id="2.30.29.30:FF:000053">
    <property type="entry name" value="Engulfment and cell motility protein 1"/>
    <property type="match status" value="1"/>
</dbReference>
<dbReference type="PROSITE" id="PS51335">
    <property type="entry name" value="ELMO"/>
    <property type="match status" value="1"/>
</dbReference>